<dbReference type="Pfam" id="PF02837">
    <property type="entry name" value="Glyco_hydro_2_N"/>
    <property type="match status" value="1"/>
</dbReference>
<evidence type="ECO:0000313" key="8">
    <source>
        <dbReference type="Proteomes" id="UP001519287"/>
    </source>
</evidence>
<protein>
    <submittedName>
        <fullName evidence="7">Beta-glucuronidase</fullName>
        <ecNumber evidence="7">3.2.1.31</ecNumber>
    </submittedName>
</protein>
<gene>
    <name evidence="7" type="ORF">J2Z66_005484</name>
</gene>
<keyword evidence="3 7" id="KW-0326">Glycosidase</keyword>
<dbReference type="RefSeq" id="WP_209975721.1">
    <property type="nucleotide sequence ID" value="NZ_JAGGLB010000021.1"/>
</dbReference>
<dbReference type="GO" id="GO:0004566">
    <property type="term" value="F:beta-glucuronidase activity"/>
    <property type="evidence" value="ECO:0007669"/>
    <property type="project" value="UniProtKB-EC"/>
</dbReference>
<dbReference type="PRINTS" id="PR00132">
    <property type="entry name" value="GLHYDRLASE2"/>
</dbReference>
<dbReference type="Pfam" id="PF02836">
    <property type="entry name" value="Glyco_hydro_2_C"/>
    <property type="match status" value="1"/>
</dbReference>
<dbReference type="InterPro" id="IPR006101">
    <property type="entry name" value="Glyco_hydro_2"/>
</dbReference>
<name>A0ABS4J212_9BACL</name>
<dbReference type="SUPFAM" id="SSF49303">
    <property type="entry name" value="beta-Galactosidase/glucuronidase domain"/>
    <property type="match status" value="1"/>
</dbReference>
<evidence type="ECO:0000256" key="3">
    <source>
        <dbReference type="ARBA" id="ARBA00023295"/>
    </source>
</evidence>
<dbReference type="InterPro" id="IPR006103">
    <property type="entry name" value="Glyco_hydro_2_cat"/>
</dbReference>
<organism evidence="7 8">
    <name type="scientific">Paenibacillus eucommiae</name>
    <dbReference type="NCBI Taxonomy" id="1355755"/>
    <lineage>
        <taxon>Bacteria</taxon>
        <taxon>Bacillati</taxon>
        <taxon>Bacillota</taxon>
        <taxon>Bacilli</taxon>
        <taxon>Bacillales</taxon>
        <taxon>Paenibacillaceae</taxon>
        <taxon>Paenibacillus</taxon>
    </lineage>
</organism>
<dbReference type="Gene3D" id="2.60.40.10">
    <property type="entry name" value="Immunoglobulins"/>
    <property type="match status" value="1"/>
</dbReference>
<reference evidence="7 8" key="1">
    <citation type="submission" date="2021-03" db="EMBL/GenBank/DDBJ databases">
        <title>Genomic Encyclopedia of Type Strains, Phase IV (KMG-IV): sequencing the most valuable type-strain genomes for metagenomic binning, comparative biology and taxonomic classification.</title>
        <authorList>
            <person name="Goeker M."/>
        </authorList>
    </citation>
    <scope>NUCLEOTIDE SEQUENCE [LARGE SCALE GENOMIC DNA]</scope>
    <source>
        <strain evidence="7 8">DSM 26048</strain>
    </source>
</reference>
<dbReference type="InterPro" id="IPR051913">
    <property type="entry name" value="GH2_Domain-Containing"/>
</dbReference>
<keyword evidence="8" id="KW-1185">Reference proteome</keyword>
<feature type="domain" description="Glycoside hydrolase family 2 catalytic" evidence="5">
    <location>
        <begin position="275"/>
        <end position="573"/>
    </location>
</feature>
<dbReference type="Gene3D" id="2.60.120.260">
    <property type="entry name" value="Galactose-binding domain-like"/>
    <property type="match status" value="1"/>
</dbReference>
<comment type="similarity">
    <text evidence="1">Belongs to the glycosyl hydrolase 2 family.</text>
</comment>
<evidence type="ECO:0000256" key="2">
    <source>
        <dbReference type="ARBA" id="ARBA00022801"/>
    </source>
</evidence>
<feature type="domain" description="Glycosyl hydrolases family 2 sugar binding" evidence="6">
    <location>
        <begin position="52"/>
        <end position="134"/>
    </location>
</feature>
<evidence type="ECO:0000256" key="1">
    <source>
        <dbReference type="ARBA" id="ARBA00007401"/>
    </source>
</evidence>
<comment type="caution">
    <text evidence="7">The sequence shown here is derived from an EMBL/GenBank/DDBJ whole genome shotgun (WGS) entry which is preliminary data.</text>
</comment>
<dbReference type="InterPro" id="IPR017853">
    <property type="entry name" value="GH"/>
</dbReference>
<evidence type="ECO:0000259" key="6">
    <source>
        <dbReference type="Pfam" id="PF02837"/>
    </source>
</evidence>
<dbReference type="Gene3D" id="3.20.20.80">
    <property type="entry name" value="Glycosidases"/>
    <property type="match status" value="1"/>
</dbReference>
<feature type="domain" description="Glycoside hydrolase family 2 immunoglobulin-like beta-sandwich" evidence="4">
    <location>
        <begin position="162"/>
        <end position="268"/>
    </location>
</feature>
<dbReference type="EMBL" id="JAGGLB010000021">
    <property type="protein sequence ID" value="MBP1993858.1"/>
    <property type="molecule type" value="Genomic_DNA"/>
</dbReference>
<dbReference type="SUPFAM" id="SSF51445">
    <property type="entry name" value="(Trans)glycosidases"/>
    <property type="match status" value="1"/>
</dbReference>
<dbReference type="PANTHER" id="PTHR42732:SF1">
    <property type="entry name" value="BETA-MANNOSIDASE"/>
    <property type="match status" value="1"/>
</dbReference>
<dbReference type="InterPro" id="IPR036156">
    <property type="entry name" value="Beta-gal/glucu_dom_sf"/>
</dbReference>
<dbReference type="InterPro" id="IPR008979">
    <property type="entry name" value="Galactose-bd-like_sf"/>
</dbReference>
<dbReference type="InterPro" id="IPR006104">
    <property type="entry name" value="Glyco_hydro_2_N"/>
</dbReference>
<evidence type="ECO:0000313" key="7">
    <source>
        <dbReference type="EMBL" id="MBP1993858.1"/>
    </source>
</evidence>
<dbReference type="Pfam" id="PF00703">
    <property type="entry name" value="Glyco_hydro_2"/>
    <property type="match status" value="1"/>
</dbReference>
<dbReference type="InterPro" id="IPR013783">
    <property type="entry name" value="Ig-like_fold"/>
</dbReference>
<dbReference type="InterPro" id="IPR006102">
    <property type="entry name" value="Ig-like_GH2"/>
</dbReference>
<dbReference type="EC" id="3.2.1.31" evidence="7"/>
<accession>A0ABS4J212</accession>
<proteinExistence type="inferred from homology"/>
<evidence type="ECO:0000259" key="4">
    <source>
        <dbReference type="Pfam" id="PF00703"/>
    </source>
</evidence>
<evidence type="ECO:0000259" key="5">
    <source>
        <dbReference type="Pfam" id="PF02836"/>
    </source>
</evidence>
<keyword evidence="2 7" id="KW-0378">Hydrolase</keyword>
<sequence>MKRNQVELREWQYQVDQDNLGETRGWFQPEWDKSGWLKVEAPQPRDYYEKAFWSYEGIGWYAAEVTTDLVDLNSLQKIVFNSVSGHARVWINGTYLGEHYGTYLPFEFWITPYLEQNGKNEIVMRVDNRHREEWLPGGPVVEWVQYGGILQKVTIDSIGFQHVSSLQIRTAMGEADKAVVICEMEIANRTDTSLEGIVQLELPEEKQTIISEHAVQCGPNESTIVQFEIEVSNAELWSLESPYLYTLGVKLTSGQMILDEVSQRFGIRTIESVGNQILLNGKPIMIKGFNRYDEYAEYGPNVPESVIREDLLKIKSTGANLVRVHYPQAPVHLDIMDEIGLLFMEEVPLNWWLSEGADRTFIPEVVDLAEKALEEMIRRDWNHPCVIAWSMCNESGTNSEDGDASVRRLMRRAKELDPSRLVTFVTIGSKGHDAFEEADLVCINLYYGLFHQKLALEISELEELVRKPTEKHLKETAEEYPGKPVVLTEFGTHGILGLKGNTRFSETYQAAYLEQVWTAVIHSGVQGGVVWCWADYYHRRSFIGDGEVMWNSPYGPYGVVTIDRQEKEGFDTVSRLFKLENHKEVLQK</sequence>
<dbReference type="SUPFAM" id="SSF49785">
    <property type="entry name" value="Galactose-binding domain-like"/>
    <property type="match status" value="1"/>
</dbReference>
<dbReference type="Proteomes" id="UP001519287">
    <property type="component" value="Unassembled WGS sequence"/>
</dbReference>
<dbReference type="PANTHER" id="PTHR42732">
    <property type="entry name" value="BETA-GALACTOSIDASE"/>
    <property type="match status" value="1"/>
</dbReference>